<dbReference type="CDD" id="cd11010">
    <property type="entry name" value="S1-P1_nuclease"/>
    <property type="match status" value="1"/>
</dbReference>
<dbReference type="PANTHER" id="PTHR33146:SF26">
    <property type="entry name" value="ENDONUCLEASE 4"/>
    <property type="match status" value="1"/>
</dbReference>
<dbReference type="HOGENOM" id="CLU_044365_1_0_10"/>
<reference evidence="7 8" key="1">
    <citation type="submission" date="2011-08" db="EMBL/GenBank/DDBJ databases">
        <title>The Genome Sequence of Alistipes indistinctus YIT 12060.</title>
        <authorList>
            <consortium name="The Broad Institute Genome Sequencing Platform"/>
            <person name="Earl A."/>
            <person name="Ward D."/>
            <person name="Feldgarden M."/>
            <person name="Gevers D."/>
            <person name="Morotomi M."/>
            <person name="Young S.K."/>
            <person name="Zeng Q."/>
            <person name="Gargeya S."/>
            <person name="Fitzgerald M."/>
            <person name="Haas B."/>
            <person name="Abouelleil A."/>
            <person name="Alvarado L."/>
            <person name="Arachchi H.M."/>
            <person name="Berlin A."/>
            <person name="Brown A."/>
            <person name="Chapman S.B."/>
            <person name="Chen Z."/>
            <person name="Dunbar C."/>
            <person name="Freedman E."/>
            <person name="Gearin G."/>
            <person name="Gellesch M."/>
            <person name="Goldberg J."/>
            <person name="Griggs A."/>
            <person name="Gujja S."/>
            <person name="Heiman D."/>
            <person name="Howarth C."/>
            <person name="Larson L."/>
            <person name="Lui A."/>
            <person name="MacDonald P.J.P."/>
            <person name="Montmayeur A."/>
            <person name="Murphy C."/>
            <person name="Neiman D."/>
            <person name="Pearson M."/>
            <person name="Priest M."/>
            <person name="Roberts A."/>
            <person name="Saif S."/>
            <person name="Shea T."/>
            <person name="Shenoy N."/>
            <person name="Sisk P."/>
            <person name="Stolte C."/>
            <person name="Sykes S."/>
            <person name="Wortman J."/>
            <person name="Nusbaum C."/>
            <person name="Birren B."/>
        </authorList>
    </citation>
    <scope>NUCLEOTIDE SEQUENCE [LARGE SCALE GENOMIC DNA]</scope>
    <source>
        <strain evidence="7 8">YIT 12060</strain>
    </source>
</reference>
<dbReference type="Proteomes" id="UP000006008">
    <property type="component" value="Unassembled WGS sequence"/>
</dbReference>
<sequence>MLVSICLSSCCSTAFGWGMKGHDIVAAIAANNLKPGVAKKLNRILDGHTLMYYSSWMDFIRKDEPYQYTATWHYANIDAGETYESMPKNPTGDVLTALNEIISKLRSGTLSDSMQTLYVKFLIHLVGDIHCPMHTGHLSDLGANKISVTWFGKPTNLHAVWDDMLVESAKKWSYTEWVDNIDILDRKRKQQLATGTPADWLTETHAVCEKIYEDTPEDSELSYQYMFDNYPVVEQQLLRAGLRLADILNSIYK</sequence>
<dbReference type="GO" id="GO:0006308">
    <property type="term" value="P:DNA catabolic process"/>
    <property type="evidence" value="ECO:0007669"/>
    <property type="project" value="InterPro"/>
</dbReference>
<evidence type="ECO:0000256" key="1">
    <source>
        <dbReference type="ARBA" id="ARBA00022722"/>
    </source>
</evidence>
<protein>
    <recommendedName>
        <fullName evidence="9">S1/P1 Nuclease</fullName>
    </recommendedName>
</protein>
<keyword evidence="2" id="KW-0479">Metal-binding</keyword>
<dbReference type="Pfam" id="PF02265">
    <property type="entry name" value="S1-P1_nuclease"/>
    <property type="match status" value="1"/>
</dbReference>
<evidence type="ECO:0000256" key="5">
    <source>
        <dbReference type="ARBA" id="ARBA00023157"/>
    </source>
</evidence>
<comment type="caution">
    <text evidence="7">The sequence shown here is derived from an EMBL/GenBank/DDBJ whole genome shotgun (WGS) entry which is preliminary data.</text>
</comment>
<dbReference type="InterPro" id="IPR003154">
    <property type="entry name" value="S1/P1nuclease"/>
</dbReference>
<dbReference type="GO" id="GO:0003676">
    <property type="term" value="F:nucleic acid binding"/>
    <property type="evidence" value="ECO:0007669"/>
    <property type="project" value="InterPro"/>
</dbReference>
<dbReference type="PATRIC" id="fig|742725.3.peg.1932"/>
<evidence type="ECO:0000256" key="3">
    <source>
        <dbReference type="ARBA" id="ARBA00022759"/>
    </source>
</evidence>
<evidence type="ECO:0000313" key="8">
    <source>
        <dbReference type="Proteomes" id="UP000006008"/>
    </source>
</evidence>
<dbReference type="SUPFAM" id="SSF48537">
    <property type="entry name" value="Phospholipase C/P1 nuclease"/>
    <property type="match status" value="1"/>
</dbReference>
<dbReference type="STRING" id="742725.HMPREF9450_01836"/>
<evidence type="ECO:0000256" key="6">
    <source>
        <dbReference type="ARBA" id="ARBA00023180"/>
    </source>
</evidence>
<keyword evidence="6" id="KW-0325">Glycoprotein</keyword>
<keyword evidence="3" id="KW-0255">Endonuclease</keyword>
<keyword evidence="5" id="KW-1015">Disulfide bond</keyword>
<evidence type="ECO:0008006" key="9">
    <source>
        <dbReference type="Google" id="ProtNLM"/>
    </source>
</evidence>
<dbReference type="GO" id="GO:0046872">
    <property type="term" value="F:metal ion binding"/>
    <property type="evidence" value="ECO:0007669"/>
    <property type="project" value="UniProtKB-KW"/>
</dbReference>
<keyword evidence="8" id="KW-1185">Reference proteome</keyword>
<dbReference type="GO" id="GO:0016788">
    <property type="term" value="F:hydrolase activity, acting on ester bonds"/>
    <property type="evidence" value="ECO:0007669"/>
    <property type="project" value="InterPro"/>
</dbReference>
<name>G5HB21_9BACT</name>
<dbReference type="Gene3D" id="1.10.575.10">
    <property type="entry name" value="P1 Nuclease"/>
    <property type="match status" value="1"/>
</dbReference>
<dbReference type="GO" id="GO:0004519">
    <property type="term" value="F:endonuclease activity"/>
    <property type="evidence" value="ECO:0007669"/>
    <property type="project" value="UniProtKB-KW"/>
</dbReference>
<dbReference type="InterPro" id="IPR008947">
    <property type="entry name" value="PLipase_C/P1_nuclease_dom_sf"/>
</dbReference>
<keyword evidence="4" id="KW-0378">Hydrolase</keyword>
<accession>G5HB21</accession>
<evidence type="ECO:0000256" key="4">
    <source>
        <dbReference type="ARBA" id="ARBA00022801"/>
    </source>
</evidence>
<dbReference type="EMBL" id="ADLD01000013">
    <property type="protein sequence ID" value="EHB91787.1"/>
    <property type="molecule type" value="Genomic_DNA"/>
</dbReference>
<proteinExistence type="predicted"/>
<gene>
    <name evidence="7" type="ORF">HMPREF9450_01836</name>
</gene>
<dbReference type="eggNOG" id="ENOG502Z82C">
    <property type="taxonomic scope" value="Bacteria"/>
</dbReference>
<keyword evidence="1" id="KW-0540">Nuclease</keyword>
<dbReference type="AlphaFoldDB" id="G5HB21"/>
<evidence type="ECO:0000313" key="7">
    <source>
        <dbReference type="EMBL" id="EHB91787.1"/>
    </source>
</evidence>
<organism evidence="7 8">
    <name type="scientific">Alistipes indistinctus YIT 12060</name>
    <dbReference type="NCBI Taxonomy" id="742725"/>
    <lineage>
        <taxon>Bacteria</taxon>
        <taxon>Pseudomonadati</taxon>
        <taxon>Bacteroidota</taxon>
        <taxon>Bacteroidia</taxon>
        <taxon>Bacteroidales</taxon>
        <taxon>Rikenellaceae</taxon>
        <taxon>Alistipes</taxon>
    </lineage>
</organism>
<evidence type="ECO:0000256" key="2">
    <source>
        <dbReference type="ARBA" id="ARBA00022723"/>
    </source>
</evidence>
<dbReference type="PANTHER" id="PTHR33146">
    <property type="entry name" value="ENDONUCLEASE 4"/>
    <property type="match status" value="1"/>
</dbReference>